<keyword evidence="4" id="KW-1003">Cell membrane</keyword>
<dbReference type="KEGG" id="echi:FKX85_15455"/>
<keyword evidence="5 9" id="KW-0812">Transmembrane</keyword>
<dbReference type="AlphaFoldDB" id="A0A514CKM4"/>
<feature type="transmembrane region" description="Helical" evidence="9">
    <location>
        <begin position="35"/>
        <end position="53"/>
    </location>
</feature>
<feature type="transmembrane region" description="Helical" evidence="9">
    <location>
        <begin position="65"/>
        <end position="87"/>
    </location>
</feature>
<evidence type="ECO:0000256" key="9">
    <source>
        <dbReference type="SAM" id="Phobius"/>
    </source>
</evidence>
<dbReference type="RefSeq" id="WP_141615592.1">
    <property type="nucleotide sequence ID" value="NZ_CP041253.1"/>
</dbReference>
<dbReference type="PANTHER" id="PTHR21716">
    <property type="entry name" value="TRANSMEMBRANE PROTEIN"/>
    <property type="match status" value="1"/>
</dbReference>
<dbReference type="OrthoDB" id="9793390at2"/>
<evidence type="ECO:0000256" key="5">
    <source>
        <dbReference type="ARBA" id="ARBA00022692"/>
    </source>
</evidence>
<dbReference type="InterPro" id="IPR002549">
    <property type="entry name" value="AI-2E-like"/>
</dbReference>
<protein>
    <submittedName>
        <fullName evidence="10">AI-2E family transporter</fullName>
    </submittedName>
</protein>
<feature type="region of interest" description="Disordered" evidence="8">
    <location>
        <begin position="132"/>
        <end position="166"/>
    </location>
</feature>
<feature type="compositionally biased region" description="Basic and acidic residues" evidence="8">
    <location>
        <begin position="141"/>
        <end position="166"/>
    </location>
</feature>
<dbReference type="Pfam" id="PF01594">
    <property type="entry name" value="AI-2E_transport"/>
    <property type="match status" value="1"/>
</dbReference>
<dbReference type="PANTHER" id="PTHR21716:SF53">
    <property type="entry name" value="PERMEASE PERM-RELATED"/>
    <property type="match status" value="1"/>
</dbReference>
<evidence type="ECO:0000256" key="7">
    <source>
        <dbReference type="ARBA" id="ARBA00023136"/>
    </source>
</evidence>
<feature type="transmembrane region" description="Helical" evidence="9">
    <location>
        <begin position="12"/>
        <end position="29"/>
    </location>
</feature>
<comment type="subcellular location">
    <subcellularLocation>
        <location evidence="1">Cell membrane</location>
        <topology evidence="1">Multi-pass membrane protein</topology>
    </subcellularLocation>
</comment>
<keyword evidence="11" id="KW-1185">Reference proteome</keyword>
<gene>
    <name evidence="10" type="ORF">FKX85_15455</name>
</gene>
<feature type="transmembrane region" description="Helical" evidence="9">
    <location>
        <begin position="233"/>
        <end position="254"/>
    </location>
</feature>
<proteinExistence type="inferred from homology"/>
<evidence type="ECO:0000256" key="2">
    <source>
        <dbReference type="ARBA" id="ARBA00009773"/>
    </source>
</evidence>
<keyword evidence="6 9" id="KW-1133">Transmembrane helix</keyword>
<keyword evidence="7 9" id="KW-0472">Membrane</keyword>
<name>A0A514CKM4_9BACT</name>
<dbReference type="GO" id="GO:0005886">
    <property type="term" value="C:plasma membrane"/>
    <property type="evidence" value="ECO:0007669"/>
    <property type="project" value="UniProtKB-SubCell"/>
</dbReference>
<evidence type="ECO:0000313" key="10">
    <source>
        <dbReference type="EMBL" id="QDH80358.1"/>
    </source>
</evidence>
<dbReference type="EMBL" id="CP041253">
    <property type="protein sequence ID" value="QDH80358.1"/>
    <property type="molecule type" value="Genomic_DNA"/>
</dbReference>
<feature type="transmembrane region" description="Helical" evidence="9">
    <location>
        <begin position="260"/>
        <end position="284"/>
    </location>
</feature>
<sequence>MESKNKLPHPLFYLFPLYVIGLYFFIVGIVNAYVFLAPIAIAALVTMILLPIARKLEIWGVNRLLAAFLSTFLALSMYLAMFVLISLQANNIYENWDTVKGRLHSTIGKIQGSIEGISGVSPDEQLEILNIPPSAVPSDSTKADKEKKRKETASSGEKDNKAEAPEKNKGVKTAIANFFDFVGYSLLTFIYIFFFLFYRRKIRLSIIRFFPKSEGTKTTKILNGSLTIAQQYLIGRLILIFFLWIIYSVGMTITGIDSPILISLIAAVLSMIPYVGTVIGYVIAMMMAVVSGGETGLFIGVSITYGLAQFVESYILEPFVVGDKVDLNPLVTIIVVVLGGLVWGVVGMIISIPFFGMLKIIADQIEVLKPLGYFLGQEDMGSKDDDFLGSLAKKLKGLFK</sequence>
<accession>A0A514CKM4</accession>
<keyword evidence="3" id="KW-0813">Transport</keyword>
<evidence type="ECO:0000256" key="1">
    <source>
        <dbReference type="ARBA" id="ARBA00004651"/>
    </source>
</evidence>
<evidence type="ECO:0000256" key="8">
    <source>
        <dbReference type="SAM" id="MobiDB-lite"/>
    </source>
</evidence>
<feature type="transmembrane region" description="Helical" evidence="9">
    <location>
        <begin position="327"/>
        <end position="355"/>
    </location>
</feature>
<organism evidence="10 11">
    <name type="scientific">Echinicola soli</name>
    <dbReference type="NCBI Taxonomy" id="2591634"/>
    <lineage>
        <taxon>Bacteria</taxon>
        <taxon>Pseudomonadati</taxon>
        <taxon>Bacteroidota</taxon>
        <taxon>Cytophagia</taxon>
        <taxon>Cytophagales</taxon>
        <taxon>Cyclobacteriaceae</taxon>
        <taxon>Echinicola</taxon>
    </lineage>
</organism>
<evidence type="ECO:0000256" key="4">
    <source>
        <dbReference type="ARBA" id="ARBA00022475"/>
    </source>
</evidence>
<comment type="similarity">
    <text evidence="2">Belongs to the autoinducer-2 exporter (AI-2E) (TC 2.A.86) family.</text>
</comment>
<evidence type="ECO:0000256" key="3">
    <source>
        <dbReference type="ARBA" id="ARBA00022448"/>
    </source>
</evidence>
<feature type="transmembrane region" description="Helical" evidence="9">
    <location>
        <begin position="296"/>
        <end position="315"/>
    </location>
</feature>
<dbReference type="Proteomes" id="UP000316614">
    <property type="component" value="Chromosome"/>
</dbReference>
<evidence type="ECO:0000313" key="11">
    <source>
        <dbReference type="Proteomes" id="UP000316614"/>
    </source>
</evidence>
<feature type="transmembrane region" description="Helical" evidence="9">
    <location>
        <begin position="181"/>
        <end position="198"/>
    </location>
</feature>
<evidence type="ECO:0000256" key="6">
    <source>
        <dbReference type="ARBA" id="ARBA00022989"/>
    </source>
</evidence>
<reference evidence="10 11" key="1">
    <citation type="submission" date="2019-06" db="EMBL/GenBank/DDBJ databases">
        <title>Echinicola alkalisoli sp. nov. isolated from saline soil.</title>
        <authorList>
            <person name="Sun J.-Q."/>
            <person name="Xu L."/>
        </authorList>
    </citation>
    <scope>NUCLEOTIDE SEQUENCE [LARGE SCALE GENOMIC DNA]</scope>
    <source>
        <strain evidence="10 11">LN3S3</strain>
    </source>
</reference>